<evidence type="ECO:0000256" key="3">
    <source>
        <dbReference type="ARBA" id="ARBA00022475"/>
    </source>
</evidence>
<dbReference type="GO" id="GO:0055085">
    <property type="term" value="P:transmembrane transport"/>
    <property type="evidence" value="ECO:0007669"/>
    <property type="project" value="InterPro"/>
</dbReference>
<name>A0A154UZY2_9MICO</name>
<feature type="transmembrane region" description="Helical" evidence="8">
    <location>
        <begin position="503"/>
        <end position="524"/>
    </location>
</feature>
<feature type="transmembrane region" description="Helical" evidence="8">
    <location>
        <begin position="386"/>
        <end position="410"/>
    </location>
</feature>
<dbReference type="Pfam" id="PF00528">
    <property type="entry name" value="BPD_transp_1"/>
    <property type="match status" value="2"/>
</dbReference>
<proteinExistence type="predicted"/>
<evidence type="ECO:0000256" key="1">
    <source>
        <dbReference type="ARBA" id="ARBA00004651"/>
    </source>
</evidence>
<feature type="transmembrane region" description="Helical" evidence="8">
    <location>
        <begin position="108"/>
        <end position="131"/>
    </location>
</feature>
<dbReference type="Gene3D" id="1.10.3720.10">
    <property type="entry name" value="MetI-like"/>
    <property type="match status" value="1"/>
</dbReference>
<dbReference type="CDD" id="cd06261">
    <property type="entry name" value="TM_PBP2"/>
    <property type="match status" value="1"/>
</dbReference>
<protein>
    <submittedName>
        <fullName evidence="10">ABC transporter permease</fullName>
    </submittedName>
</protein>
<feature type="region of interest" description="Disordered" evidence="7">
    <location>
        <begin position="583"/>
        <end position="609"/>
    </location>
</feature>
<keyword evidence="3" id="KW-1003">Cell membrane</keyword>
<keyword evidence="5 8" id="KW-1133">Transmembrane helix</keyword>
<evidence type="ECO:0000313" key="10">
    <source>
        <dbReference type="EMBL" id="KZC94617.1"/>
    </source>
</evidence>
<feature type="transmembrane region" description="Helical" evidence="8">
    <location>
        <begin position="238"/>
        <end position="260"/>
    </location>
</feature>
<dbReference type="RefSeq" id="WP_063072053.1">
    <property type="nucleotide sequence ID" value="NZ_LQXA01000039.1"/>
</dbReference>
<feature type="transmembrane region" description="Helical" evidence="8">
    <location>
        <begin position="417"/>
        <end position="436"/>
    </location>
</feature>
<gene>
    <name evidence="10" type="ORF">AWH51_12590</name>
</gene>
<feature type="transmembrane region" description="Helical" evidence="8">
    <location>
        <begin position="12"/>
        <end position="31"/>
    </location>
</feature>
<organism evidence="10 11">
    <name type="scientific">Clavibacter tessellarius</name>
    <dbReference type="NCBI Taxonomy" id="31965"/>
    <lineage>
        <taxon>Bacteria</taxon>
        <taxon>Bacillati</taxon>
        <taxon>Actinomycetota</taxon>
        <taxon>Actinomycetes</taxon>
        <taxon>Micrococcales</taxon>
        <taxon>Microbacteriaceae</taxon>
        <taxon>Clavibacter</taxon>
    </lineage>
</organism>
<feature type="transmembrane region" description="Helical" evidence="8">
    <location>
        <begin position="181"/>
        <end position="201"/>
    </location>
</feature>
<reference evidence="10 11" key="1">
    <citation type="submission" date="2016-01" db="EMBL/GenBank/DDBJ databases">
        <title>Draft genome sequence of Clavibacter michiganensis subsp. tessellarius DOAB 609.</title>
        <authorList>
            <person name="Tambong J.T."/>
        </authorList>
    </citation>
    <scope>NUCLEOTIDE SEQUENCE [LARGE SCALE GENOMIC DNA]</scope>
    <source>
        <strain evidence="10 11">DOAB 609</strain>
    </source>
</reference>
<evidence type="ECO:0000256" key="5">
    <source>
        <dbReference type="ARBA" id="ARBA00022989"/>
    </source>
</evidence>
<evidence type="ECO:0000256" key="4">
    <source>
        <dbReference type="ARBA" id="ARBA00022692"/>
    </source>
</evidence>
<evidence type="ECO:0000256" key="2">
    <source>
        <dbReference type="ARBA" id="ARBA00022448"/>
    </source>
</evidence>
<feature type="transmembrane region" description="Helical" evidence="8">
    <location>
        <begin position="330"/>
        <end position="349"/>
    </location>
</feature>
<evidence type="ECO:0000259" key="9">
    <source>
        <dbReference type="Pfam" id="PF00528"/>
    </source>
</evidence>
<dbReference type="STRING" id="31965.AWH51_12590"/>
<feature type="transmembrane region" description="Helical" evidence="8">
    <location>
        <begin position="545"/>
        <end position="568"/>
    </location>
</feature>
<feature type="transmembrane region" description="Helical" evidence="8">
    <location>
        <begin position="280"/>
        <end position="302"/>
    </location>
</feature>
<keyword evidence="2" id="KW-0813">Transport</keyword>
<feature type="domain" description="ABC transmembrane type-1" evidence="9">
    <location>
        <begin position="129"/>
        <end position="306"/>
    </location>
</feature>
<comment type="caution">
    <text evidence="10">The sequence shown here is derived from an EMBL/GenBank/DDBJ whole genome shotgun (WGS) entry which is preliminary data.</text>
</comment>
<dbReference type="SUPFAM" id="SSF161098">
    <property type="entry name" value="MetI-like"/>
    <property type="match status" value="2"/>
</dbReference>
<dbReference type="GO" id="GO:0005886">
    <property type="term" value="C:plasma membrane"/>
    <property type="evidence" value="ECO:0007669"/>
    <property type="project" value="UniProtKB-SubCell"/>
</dbReference>
<feature type="transmembrane region" description="Helical" evidence="8">
    <location>
        <begin position="143"/>
        <end position="169"/>
    </location>
</feature>
<comment type="subcellular location">
    <subcellularLocation>
        <location evidence="1">Cell membrane</location>
        <topology evidence="1">Multi-pass membrane protein</topology>
    </subcellularLocation>
</comment>
<dbReference type="EMBL" id="LQXA01000039">
    <property type="protein sequence ID" value="KZC94617.1"/>
    <property type="molecule type" value="Genomic_DNA"/>
</dbReference>
<keyword evidence="6 8" id="KW-0472">Membrane</keyword>
<dbReference type="AlphaFoldDB" id="A0A154UZY2"/>
<evidence type="ECO:0000313" key="11">
    <source>
        <dbReference type="Proteomes" id="UP000076218"/>
    </source>
</evidence>
<dbReference type="InterPro" id="IPR050366">
    <property type="entry name" value="BP-dependent_transpt_permease"/>
</dbReference>
<dbReference type="InterPro" id="IPR035906">
    <property type="entry name" value="MetI-like_sf"/>
</dbReference>
<accession>A0A154UZY2</accession>
<sequence>MGAARERIVVGASRVVAVGGVVALVGALPWLSGRSPEYTVLRARYADLEATPEALESIRAELGLDRGPLRVSLDWLAGVVRGDLGTSWISGRPVLPGTLDALGVSLTLMAFAIAVVLGIAALVCAPALLAATRGRRARGSGAVAAALTALPEFLLATALLVVVAVWLRAAPPSGWDGPANAVLPALALGIPGGGLVGRLVADAIQAASAERWVATWAMAGISPARTTLAVLRRALPSVLGQVGLVLVGLTGGAVAVEQVFAIPGIGRATLGAASSQDVPALQAGVLALLVVAVAAGVLAGLLRRALLGPALRLGSLPVPDARVPARRRDAVVPAVAAALLALVVVAGLARDPYATASGRLAPPSWALPFGADASGRDLLGRVGHGAITTLGTALLVVIACCAIGLLLGLLPHAATGPVEVANAAPPILAGIVVTAIQGPSTWGAAVAVAAVSWAPLAAHAGALMTEARAQPHVRILPLLGVGRARILLGHLLPAVVGPVVRNAMLRLPGIALTLAALGFLGLGADRPTPEWGLILSEGSAYAERAPWAVGAPALALVLASVLAVSLSAHDLSGLVRRRRGSAADARPADAAPADAAPAEGPAHRISSGA</sequence>
<evidence type="ECO:0000256" key="8">
    <source>
        <dbReference type="SAM" id="Phobius"/>
    </source>
</evidence>
<feature type="compositionally biased region" description="Low complexity" evidence="7">
    <location>
        <begin position="583"/>
        <end position="600"/>
    </location>
</feature>
<feature type="domain" description="ABC transmembrane type-1" evidence="9">
    <location>
        <begin position="418"/>
        <end position="565"/>
    </location>
</feature>
<keyword evidence="4 8" id="KW-0812">Transmembrane</keyword>
<dbReference type="InterPro" id="IPR000515">
    <property type="entry name" value="MetI-like"/>
</dbReference>
<dbReference type="PANTHER" id="PTHR43386:SF1">
    <property type="entry name" value="D,D-DIPEPTIDE TRANSPORT SYSTEM PERMEASE PROTEIN DDPC-RELATED"/>
    <property type="match status" value="1"/>
</dbReference>
<evidence type="ECO:0000256" key="7">
    <source>
        <dbReference type="SAM" id="MobiDB-lite"/>
    </source>
</evidence>
<dbReference type="OrthoDB" id="8480309at2"/>
<evidence type="ECO:0000256" key="6">
    <source>
        <dbReference type="ARBA" id="ARBA00023136"/>
    </source>
</evidence>
<dbReference type="PANTHER" id="PTHR43386">
    <property type="entry name" value="OLIGOPEPTIDE TRANSPORT SYSTEM PERMEASE PROTEIN APPC"/>
    <property type="match status" value="1"/>
</dbReference>
<dbReference type="Proteomes" id="UP000076218">
    <property type="component" value="Unassembled WGS sequence"/>
</dbReference>
<feature type="transmembrane region" description="Helical" evidence="8">
    <location>
        <begin position="442"/>
        <end position="463"/>
    </location>
</feature>